<dbReference type="EMBL" id="FNWT01000001">
    <property type="protein sequence ID" value="SEH37551.1"/>
    <property type="molecule type" value="Genomic_DNA"/>
</dbReference>
<evidence type="ECO:0000313" key="9">
    <source>
        <dbReference type="Proteomes" id="UP000199135"/>
    </source>
</evidence>
<name>A0A1H6HP54_9ACTN</name>
<organism evidence="8 9">
    <name type="scientific">Parafannyhessea umbonata</name>
    <dbReference type="NCBI Taxonomy" id="604330"/>
    <lineage>
        <taxon>Bacteria</taxon>
        <taxon>Bacillati</taxon>
        <taxon>Actinomycetota</taxon>
        <taxon>Coriobacteriia</taxon>
        <taxon>Coriobacteriales</taxon>
        <taxon>Atopobiaceae</taxon>
        <taxon>Parafannyhessea</taxon>
    </lineage>
</organism>
<dbReference type="Gene3D" id="1.20.1560.10">
    <property type="entry name" value="ABC transporter type 1, transmembrane domain"/>
    <property type="match status" value="1"/>
</dbReference>
<proteinExistence type="predicted"/>
<feature type="transmembrane region" description="Helical" evidence="6">
    <location>
        <begin position="158"/>
        <end position="177"/>
    </location>
</feature>
<dbReference type="RefSeq" id="WP_078686398.1">
    <property type="nucleotide sequence ID" value="NZ_FNWT01000001.1"/>
</dbReference>
<keyword evidence="4 6" id="KW-0472">Membrane</keyword>
<evidence type="ECO:0000256" key="5">
    <source>
        <dbReference type="SAM" id="MobiDB-lite"/>
    </source>
</evidence>
<feature type="transmembrane region" description="Helical" evidence="6">
    <location>
        <begin position="132"/>
        <end position="152"/>
    </location>
</feature>
<evidence type="ECO:0000256" key="2">
    <source>
        <dbReference type="ARBA" id="ARBA00022692"/>
    </source>
</evidence>
<gene>
    <name evidence="8" type="ORF">SAMN05216447_101167</name>
</gene>
<comment type="caution">
    <text evidence="8">The sequence shown here is derived from an EMBL/GenBank/DDBJ whole genome shotgun (WGS) entry which is preliminary data.</text>
</comment>
<dbReference type="PROSITE" id="PS50893">
    <property type="entry name" value="ABC_TRANSPORTER_2"/>
    <property type="match status" value="1"/>
</dbReference>
<dbReference type="InterPro" id="IPR027417">
    <property type="entry name" value="P-loop_NTPase"/>
</dbReference>
<dbReference type="Gene3D" id="3.40.50.300">
    <property type="entry name" value="P-loop containing nucleotide triphosphate hydrolases"/>
    <property type="match status" value="1"/>
</dbReference>
<keyword evidence="2 6" id="KW-0812">Transmembrane</keyword>
<dbReference type="SUPFAM" id="SSF52540">
    <property type="entry name" value="P-loop containing nucleoside triphosphate hydrolases"/>
    <property type="match status" value="1"/>
</dbReference>
<evidence type="ECO:0000259" key="7">
    <source>
        <dbReference type="PROSITE" id="PS50893"/>
    </source>
</evidence>
<dbReference type="PANTHER" id="PTHR43394">
    <property type="entry name" value="ATP-DEPENDENT PERMEASE MDL1, MITOCHONDRIAL"/>
    <property type="match status" value="1"/>
</dbReference>
<feature type="domain" description="ABC transporter" evidence="7">
    <location>
        <begin position="373"/>
        <end position="587"/>
    </location>
</feature>
<dbReference type="InterPro" id="IPR036640">
    <property type="entry name" value="ABC1_TM_sf"/>
</dbReference>
<comment type="subcellular location">
    <subcellularLocation>
        <location evidence="1">Cell membrane</location>
        <topology evidence="1">Multi-pass membrane protein</topology>
    </subcellularLocation>
</comment>
<dbReference type="Proteomes" id="UP000199135">
    <property type="component" value="Unassembled WGS sequence"/>
</dbReference>
<dbReference type="InterPro" id="IPR039421">
    <property type="entry name" value="Type_1_exporter"/>
</dbReference>
<reference evidence="8 9" key="1">
    <citation type="submission" date="2016-10" db="EMBL/GenBank/DDBJ databases">
        <authorList>
            <person name="Varghese N."/>
            <person name="Submissions S."/>
        </authorList>
    </citation>
    <scope>NUCLEOTIDE SEQUENCE [LARGE SCALE GENOMIC DNA]</scope>
    <source>
        <strain evidence="8 9">WCP15</strain>
    </source>
</reference>
<feature type="transmembrane region" description="Helical" evidence="6">
    <location>
        <begin position="270"/>
        <end position="289"/>
    </location>
</feature>
<sequence>MSSLLSIWRVALLARKSFSKLVVATLCELGLWLLATHVLSVGVSSVMRVALPDVGILANYWLELMIGFCLAASVFFFVCRWTRRVYLHDVARQVRASILLDAVRPGSRLAGDGSIKAPASVAQRLVSEMLPVVETISTLAASVVACLILAIASPLCGFVTLACVVASTAGIAIVVKLRANDVQLTEHSLTRSLTVLVNDNLRCAGEVEQYGAGPQRNARVIADAAARSRAALSATVTVGIALAVDLAVLLAMAVLLYVRLASDVAAGQMPAFSALLAAAGAATLLIVNYRPRTIMELPVALQAVKRIDAILMADADDVADALDAEAMLSMEVVDGGGVDGGGEGLDSDGSSENASEQVDRASASADPTAFAGVLLHDVCCSIDDGRGLQGIDLAIAPGEFVSVQCDDEAERDVLCALLLRHAEPDRGIIALSGTRLASVSEDELRSTIVPVMRETALFPGSIRQNLRLGKPSAFDDELEGVLRKVGLDFVLELEDGLGTGVDEPAASRLSEDGLMRQRLGLARAILSPAKLIVMNDPTGDLGPIQEAELLRSIVALKGSRSVLFVSRTDRLERLADASYKLDGGRIH</sequence>
<evidence type="ECO:0000313" key="8">
    <source>
        <dbReference type="EMBL" id="SEH37551.1"/>
    </source>
</evidence>
<feature type="transmembrane region" description="Helical" evidence="6">
    <location>
        <begin position="21"/>
        <end position="40"/>
    </location>
</feature>
<keyword evidence="3 6" id="KW-1133">Transmembrane helix</keyword>
<evidence type="ECO:0000256" key="4">
    <source>
        <dbReference type="ARBA" id="ARBA00023136"/>
    </source>
</evidence>
<keyword evidence="9" id="KW-1185">Reference proteome</keyword>
<accession>A0A1H6HP54</accession>
<evidence type="ECO:0000256" key="1">
    <source>
        <dbReference type="ARBA" id="ARBA00004651"/>
    </source>
</evidence>
<evidence type="ECO:0000256" key="6">
    <source>
        <dbReference type="SAM" id="Phobius"/>
    </source>
</evidence>
<protein>
    <submittedName>
        <fullName evidence="8">ABC-type multidrug transport system, ATPase and permease component</fullName>
    </submittedName>
</protein>
<feature type="region of interest" description="Disordered" evidence="5">
    <location>
        <begin position="339"/>
        <end position="361"/>
    </location>
</feature>
<dbReference type="PANTHER" id="PTHR43394:SF1">
    <property type="entry name" value="ATP-BINDING CASSETTE SUB-FAMILY B MEMBER 10, MITOCHONDRIAL"/>
    <property type="match status" value="1"/>
</dbReference>
<feature type="transmembrane region" description="Helical" evidence="6">
    <location>
        <begin position="236"/>
        <end position="258"/>
    </location>
</feature>
<dbReference type="Pfam" id="PF00005">
    <property type="entry name" value="ABC_tran"/>
    <property type="match status" value="1"/>
</dbReference>
<evidence type="ECO:0000256" key="3">
    <source>
        <dbReference type="ARBA" id="ARBA00022989"/>
    </source>
</evidence>
<dbReference type="SUPFAM" id="SSF90123">
    <property type="entry name" value="ABC transporter transmembrane region"/>
    <property type="match status" value="1"/>
</dbReference>
<dbReference type="InterPro" id="IPR003439">
    <property type="entry name" value="ABC_transporter-like_ATP-bd"/>
</dbReference>
<feature type="transmembrane region" description="Helical" evidence="6">
    <location>
        <begin position="60"/>
        <end position="79"/>
    </location>
</feature>